<dbReference type="InterPro" id="IPR007497">
    <property type="entry name" value="SIMPL/DUF541"/>
</dbReference>
<proteinExistence type="predicted"/>
<evidence type="ECO:0000313" key="3">
    <source>
        <dbReference type="Proteomes" id="UP001481413"/>
    </source>
</evidence>
<evidence type="ECO:0000256" key="1">
    <source>
        <dbReference type="SAM" id="SignalP"/>
    </source>
</evidence>
<sequence>MPHSTRLAALTCVLLFSFFNVAPATAHDEVAYIDVSGAGELDVFPDFLTLSLELSATEKDVVEAKNKVDRAFAQLSKVARSHGIEEDDIESVRITNYPQWEYQGNGKRVLVGHRVNRPVSITLRNLEHYGPLLEDVLTDERYRIQNTTLGFDKPETHKSKARRLALLDAKAKAEEMAATLGQKITGVLWIQEQAGRFPQPMAMLESAPMMRSAKADAGSGMTIQEQTINQTVQVRFAMEED</sequence>
<dbReference type="Gene3D" id="3.30.110.170">
    <property type="entry name" value="Protein of unknown function (DUF541), domain 1"/>
    <property type="match status" value="1"/>
</dbReference>
<gene>
    <name evidence="2" type="ORF">NBRC116585_25240</name>
</gene>
<keyword evidence="1" id="KW-0732">Signal</keyword>
<dbReference type="Gene3D" id="3.30.70.2970">
    <property type="entry name" value="Protein of unknown function (DUF541), domain 2"/>
    <property type="match status" value="1"/>
</dbReference>
<evidence type="ECO:0008006" key="4">
    <source>
        <dbReference type="Google" id="ProtNLM"/>
    </source>
</evidence>
<protein>
    <recommendedName>
        <fullName evidence="4">DUF541 domain-containing protein</fullName>
    </recommendedName>
</protein>
<dbReference type="InterPro" id="IPR052022">
    <property type="entry name" value="26kDa_periplasmic_antigen"/>
</dbReference>
<organism evidence="2 3">
    <name type="scientific">Thalassolituus maritimus</name>
    <dbReference type="NCBI Taxonomy" id="484498"/>
    <lineage>
        <taxon>Bacteria</taxon>
        <taxon>Pseudomonadati</taxon>
        <taxon>Pseudomonadota</taxon>
        <taxon>Gammaproteobacteria</taxon>
        <taxon>Oceanospirillales</taxon>
        <taxon>Oceanospirillaceae</taxon>
        <taxon>Thalassolituus</taxon>
    </lineage>
</organism>
<dbReference type="PANTHER" id="PTHR34387">
    <property type="entry name" value="SLR1258 PROTEIN"/>
    <property type="match status" value="1"/>
</dbReference>
<dbReference type="Pfam" id="PF04402">
    <property type="entry name" value="SIMPL"/>
    <property type="match status" value="1"/>
</dbReference>
<keyword evidence="3" id="KW-1185">Reference proteome</keyword>
<dbReference type="RefSeq" id="WP_353295626.1">
    <property type="nucleotide sequence ID" value="NZ_BAABWH010000007.1"/>
</dbReference>
<dbReference type="EMBL" id="BAABWH010000007">
    <property type="protein sequence ID" value="GAA6146406.1"/>
    <property type="molecule type" value="Genomic_DNA"/>
</dbReference>
<feature type="chain" id="PRO_5045793933" description="DUF541 domain-containing protein" evidence="1">
    <location>
        <begin position="27"/>
        <end position="241"/>
    </location>
</feature>
<evidence type="ECO:0000313" key="2">
    <source>
        <dbReference type="EMBL" id="GAA6146406.1"/>
    </source>
</evidence>
<feature type="signal peptide" evidence="1">
    <location>
        <begin position="1"/>
        <end position="26"/>
    </location>
</feature>
<dbReference type="PANTHER" id="PTHR34387:SF1">
    <property type="entry name" value="PERIPLASMIC IMMUNOGENIC PROTEIN"/>
    <property type="match status" value="1"/>
</dbReference>
<dbReference type="Proteomes" id="UP001481413">
    <property type="component" value="Unassembled WGS sequence"/>
</dbReference>
<accession>A0ABQ0A1Y2</accession>
<comment type="caution">
    <text evidence="2">The sequence shown here is derived from an EMBL/GenBank/DDBJ whole genome shotgun (WGS) entry which is preliminary data.</text>
</comment>
<reference evidence="2 3" key="1">
    <citation type="submission" date="2024-04" db="EMBL/GenBank/DDBJ databases">
        <title>Draft genome sequence of Thalassolituus maritimus NBRC 116585.</title>
        <authorList>
            <person name="Miyakawa T."/>
            <person name="Kusuya Y."/>
            <person name="Miura T."/>
        </authorList>
    </citation>
    <scope>NUCLEOTIDE SEQUENCE [LARGE SCALE GENOMIC DNA]</scope>
    <source>
        <strain evidence="2 3">5NW40-0001</strain>
    </source>
</reference>
<name>A0ABQ0A1Y2_9GAMM</name>